<comment type="caution">
    <text evidence="1">The sequence shown here is derived from an EMBL/GenBank/DDBJ whole genome shotgun (WGS) entry which is preliminary data.</text>
</comment>
<dbReference type="Proteomes" id="UP000279911">
    <property type="component" value="Unassembled WGS sequence"/>
</dbReference>
<reference evidence="2" key="1">
    <citation type="submission" date="2018-12" db="EMBL/GenBank/DDBJ databases">
        <title>Bacillus chawlae sp. nov., Bacillus glennii sp. nov., and Bacillus saganii sp. nov. Isolated from the Vehicle Assembly Building at Kennedy Space Center where the Viking Spacecraft were Assembled.</title>
        <authorList>
            <person name="Seuylemezian A."/>
            <person name="Vaishampayan P."/>
        </authorList>
    </citation>
    <scope>NUCLEOTIDE SEQUENCE [LARGE SCALE GENOMIC DNA]</scope>
    <source>
        <strain evidence="2">DSM 13966</strain>
    </source>
</reference>
<dbReference type="AlphaFoldDB" id="A0A3R9F2X2"/>
<name>A0A3R9F2X2_9BACI</name>
<sequence>MLNINIKFFKAKLPAKHQWILILFFCIVR</sequence>
<proteinExistence type="predicted"/>
<dbReference type="EMBL" id="RSFW01000010">
    <property type="protein sequence ID" value="RSD27893.1"/>
    <property type="molecule type" value="Genomic_DNA"/>
</dbReference>
<evidence type="ECO:0000313" key="2">
    <source>
        <dbReference type="Proteomes" id="UP000279911"/>
    </source>
</evidence>
<evidence type="ECO:0000313" key="1">
    <source>
        <dbReference type="EMBL" id="RSD27893.1"/>
    </source>
</evidence>
<accession>A0A3R9F2X2</accession>
<gene>
    <name evidence="1" type="ORF">EJA10_08800</name>
</gene>
<protein>
    <submittedName>
        <fullName evidence="1">Uncharacterized protein</fullName>
    </submittedName>
</protein>
<organism evidence="1 2">
    <name type="scientific">Mesobacillus subterraneus</name>
    <dbReference type="NCBI Taxonomy" id="285983"/>
    <lineage>
        <taxon>Bacteria</taxon>
        <taxon>Bacillati</taxon>
        <taxon>Bacillota</taxon>
        <taxon>Bacilli</taxon>
        <taxon>Bacillales</taxon>
        <taxon>Bacillaceae</taxon>
        <taxon>Mesobacillus</taxon>
    </lineage>
</organism>